<reference evidence="4 5" key="1">
    <citation type="submission" date="2022-03" db="EMBL/GenBank/DDBJ databases">
        <authorList>
            <person name="Koch H."/>
        </authorList>
    </citation>
    <scope>NUCLEOTIDE SEQUENCE [LARGE SCALE GENOMIC DNA]</scope>
    <source>
        <strain evidence="4 5">G1</strain>
    </source>
</reference>
<dbReference type="SUPFAM" id="SSF158472">
    <property type="entry name" value="HAMP domain-like"/>
    <property type="match status" value="1"/>
</dbReference>
<dbReference type="PROSITE" id="PS50885">
    <property type="entry name" value="HAMP"/>
    <property type="match status" value="1"/>
</dbReference>
<organism evidence="4 5">
    <name type="scientific">Trichlorobacter ammonificans</name>
    <dbReference type="NCBI Taxonomy" id="2916410"/>
    <lineage>
        <taxon>Bacteria</taxon>
        <taxon>Pseudomonadati</taxon>
        <taxon>Thermodesulfobacteriota</taxon>
        <taxon>Desulfuromonadia</taxon>
        <taxon>Geobacterales</taxon>
        <taxon>Geobacteraceae</taxon>
        <taxon>Trichlorobacter</taxon>
    </lineage>
</organism>
<keyword evidence="1" id="KW-0378">Hydrolase</keyword>
<evidence type="ECO:0000256" key="1">
    <source>
        <dbReference type="ARBA" id="ARBA00022801"/>
    </source>
</evidence>
<keyword evidence="2" id="KW-1133">Transmembrane helix</keyword>
<dbReference type="Proteomes" id="UP001295463">
    <property type="component" value="Chromosome"/>
</dbReference>
<keyword evidence="2" id="KW-0472">Membrane</keyword>
<accession>A0ABM9D8Z4</accession>
<dbReference type="Pfam" id="PF00672">
    <property type="entry name" value="HAMP"/>
    <property type="match status" value="1"/>
</dbReference>
<dbReference type="Gene3D" id="6.10.340.10">
    <property type="match status" value="1"/>
</dbReference>
<evidence type="ECO:0000259" key="3">
    <source>
        <dbReference type="PROSITE" id="PS50885"/>
    </source>
</evidence>
<feature type="transmembrane region" description="Helical" evidence="2">
    <location>
        <begin position="311"/>
        <end position="333"/>
    </location>
</feature>
<keyword evidence="5" id="KW-1185">Reference proteome</keyword>
<dbReference type="PANTHER" id="PTHR43156">
    <property type="entry name" value="STAGE II SPORULATION PROTEIN E-RELATED"/>
    <property type="match status" value="1"/>
</dbReference>
<dbReference type="SMART" id="SM00304">
    <property type="entry name" value="HAMP"/>
    <property type="match status" value="1"/>
</dbReference>
<dbReference type="CDD" id="cd06225">
    <property type="entry name" value="HAMP"/>
    <property type="match status" value="1"/>
</dbReference>
<dbReference type="SMART" id="SM00331">
    <property type="entry name" value="PP2C_SIG"/>
    <property type="match status" value="1"/>
</dbReference>
<name>A0ABM9D8Z4_9BACT</name>
<dbReference type="RefSeq" id="WP_305732021.1">
    <property type="nucleotide sequence ID" value="NZ_OW150024.1"/>
</dbReference>
<dbReference type="PANTHER" id="PTHR43156:SF9">
    <property type="entry name" value="HAMP DOMAIN-CONTAINING PROTEIN"/>
    <property type="match status" value="1"/>
</dbReference>
<dbReference type="InterPro" id="IPR036457">
    <property type="entry name" value="PPM-type-like_dom_sf"/>
</dbReference>
<dbReference type="InterPro" id="IPR003660">
    <property type="entry name" value="HAMP_dom"/>
</dbReference>
<dbReference type="EMBL" id="OW150024">
    <property type="protein sequence ID" value="CAH2031183.1"/>
    <property type="molecule type" value="Genomic_DNA"/>
</dbReference>
<dbReference type="Gene3D" id="3.30.450.20">
    <property type="entry name" value="PAS domain"/>
    <property type="match status" value="1"/>
</dbReference>
<keyword evidence="2" id="KW-0812">Transmembrane</keyword>
<dbReference type="Pfam" id="PF07228">
    <property type="entry name" value="SpoIIE"/>
    <property type="match status" value="1"/>
</dbReference>
<feature type="domain" description="HAMP" evidence="3">
    <location>
        <begin position="335"/>
        <end position="387"/>
    </location>
</feature>
<dbReference type="Gene3D" id="3.60.40.10">
    <property type="entry name" value="PPM-type phosphatase domain"/>
    <property type="match status" value="1"/>
</dbReference>
<dbReference type="InterPro" id="IPR052016">
    <property type="entry name" value="Bact_Sigma-Reg"/>
</dbReference>
<gene>
    <name evidence="4" type="ORF">GEAMG1_1353</name>
</gene>
<evidence type="ECO:0000313" key="5">
    <source>
        <dbReference type="Proteomes" id="UP001295463"/>
    </source>
</evidence>
<evidence type="ECO:0000313" key="4">
    <source>
        <dbReference type="EMBL" id="CAH2031183.1"/>
    </source>
</evidence>
<dbReference type="InterPro" id="IPR001932">
    <property type="entry name" value="PPM-type_phosphatase-like_dom"/>
</dbReference>
<sequence>MKHLNLRTKFMLIIAAVFMLAAVAVLYSFSVITSRIVNEFALRVASRQALHDRNKILAIIDREVALSLKLADDGIIRRWVATGRSGEYQAAALEQLESYRRFFRNHNYFVARSVDLRYFNADHSAPPARPHTSVLSTDRTADSWYFDTLRKVETFALNLDYNILIRQAKLWINVIIRDDAGRKIGVGGTGLDLSSFLNEIVQNAETGTSTILIDGRGVIQAHRDQALVERNAQEQDAAKKITIFSLMRDGAAAEQLKISLRELAEKRQQVAVFPLELTGGRALAAAAYMPEIGWYNLVLVDVSHVLGSATFYPIMLISVLSLALVVAVIGYQVHRLVLQPLKQLNDASHAVAAGTYDVALPVRQQDEIGVLTESFNSMAATVRDHTAHLEERVRQRTAELTRVNEQLEASQARITESLQYARVIQASILPDPRRLDRVFREWSVLYQPCDIVGGDLYWLREPREGIALLAVLDCTGHGVPGAFMTMTVNAVLNHIVDTVCADDPSRILRETSRLLQETLRLRQDGDSLVDAGLDIGLCCIDTGQHRLSFAGAGISLYCVENGELREIRGDRQRVGYSGSDPAFVYRTSHLDLTAAACLYLTTDGFLDEGGGPHGYGFGSSRFRELLTEQPTLPLVRRTELFEQRITEWRGSRRQRDDITIFGFRL</sequence>
<evidence type="ECO:0000256" key="2">
    <source>
        <dbReference type="SAM" id="Phobius"/>
    </source>
</evidence>
<protein>
    <submittedName>
        <fullName evidence="4">Serine phosphatase RsbU, regulator of sigma subunit</fullName>
    </submittedName>
</protein>
<proteinExistence type="predicted"/>